<dbReference type="InterPro" id="IPR036866">
    <property type="entry name" value="RibonucZ/Hydroxyglut_hydro"/>
</dbReference>
<dbReference type="InterPro" id="IPR036388">
    <property type="entry name" value="WH-like_DNA-bd_sf"/>
</dbReference>
<organism evidence="2 3">
    <name type="scientific">Sinobacterium norvegicum</name>
    <dbReference type="NCBI Taxonomy" id="1641715"/>
    <lineage>
        <taxon>Bacteria</taxon>
        <taxon>Pseudomonadati</taxon>
        <taxon>Pseudomonadota</taxon>
        <taxon>Gammaproteobacteria</taxon>
        <taxon>Cellvibrionales</taxon>
        <taxon>Spongiibacteraceae</taxon>
        <taxon>Sinobacterium</taxon>
    </lineage>
</organism>
<accession>A0ABM9ADI4</accession>
<dbReference type="Gene3D" id="1.10.10.10">
    <property type="entry name" value="Winged helix-like DNA-binding domain superfamily/Winged helix DNA-binding domain"/>
    <property type="match status" value="1"/>
</dbReference>
<dbReference type="InterPro" id="IPR041516">
    <property type="entry name" value="LACTB2_WH"/>
</dbReference>
<reference evidence="2" key="1">
    <citation type="submission" date="2021-12" db="EMBL/GenBank/DDBJ databases">
        <authorList>
            <person name="Rodrigo-Torres L."/>
            <person name="Arahal R. D."/>
            <person name="Lucena T."/>
        </authorList>
    </citation>
    <scope>NUCLEOTIDE SEQUENCE</scope>
    <source>
        <strain evidence="2">CECT 8267</strain>
    </source>
</reference>
<dbReference type="Proteomes" id="UP000838100">
    <property type="component" value="Unassembled WGS sequence"/>
</dbReference>
<comment type="caution">
    <text evidence="2">The sequence shown here is derived from an EMBL/GenBank/DDBJ whole genome shotgun (WGS) entry which is preliminary data.</text>
</comment>
<keyword evidence="3" id="KW-1185">Reference proteome</keyword>
<dbReference type="SMART" id="SM00849">
    <property type="entry name" value="Lactamase_B"/>
    <property type="match status" value="1"/>
</dbReference>
<sequence>MPAILYGEIVDINPYVRRITAPNPGPLTGLGTNTYIVGDQHVAVIDPGPIEQGHADQLYQLLTAEGRTISHIIATHTHPDHSPAAVRLAELSGAVVIGKPADDQQFQDALFEADVELYEHWQLTTDEFDLQAIYTPGHVSNHYCLLEKNSGLLMAGDHLMNGSTVVIVPPSGDMYDYVASLQKLKNYDIDCIAPAHGDLMPEPTTVIDQVVAHRLGRELKVINGLRVGGRQSMEVLVTRVYDDVDASMHSMAVFSLHAHLLKLQREGLVDEIAAEWLITET</sequence>
<gene>
    <name evidence="2" type="primary">gloB_3</name>
    <name evidence="2" type="ORF">SIN8267_01374</name>
</gene>
<dbReference type="RefSeq" id="WP_237443927.1">
    <property type="nucleotide sequence ID" value="NZ_CAKLPX010000001.1"/>
</dbReference>
<dbReference type="Gene3D" id="3.60.15.10">
    <property type="entry name" value="Ribonuclease Z/Hydroxyacylglutathione hydrolase-like"/>
    <property type="match status" value="1"/>
</dbReference>
<dbReference type="InterPro" id="IPR050662">
    <property type="entry name" value="Sec-metab_biosynth-thioest"/>
</dbReference>
<dbReference type="PANTHER" id="PTHR23131:SF0">
    <property type="entry name" value="ENDORIBONUCLEASE LACTB2"/>
    <property type="match status" value="1"/>
</dbReference>
<dbReference type="PANTHER" id="PTHR23131">
    <property type="entry name" value="ENDORIBONUCLEASE LACTB2"/>
    <property type="match status" value="1"/>
</dbReference>
<evidence type="ECO:0000313" key="3">
    <source>
        <dbReference type="Proteomes" id="UP000838100"/>
    </source>
</evidence>
<dbReference type="Pfam" id="PF00753">
    <property type="entry name" value="Lactamase_B"/>
    <property type="match status" value="1"/>
</dbReference>
<evidence type="ECO:0000313" key="2">
    <source>
        <dbReference type="EMBL" id="CAH0991272.1"/>
    </source>
</evidence>
<evidence type="ECO:0000259" key="1">
    <source>
        <dbReference type="SMART" id="SM00849"/>
    </source>
</evidence>
<proteinExistence type="predicted"/>
<dbReference type="SUPFAM" id="SSF56281">
    <property type="entry name" value="Metallo-hydrolase/oxidoreductase"/>
    <property type="match status" value="1"/>
</dbReference>
<dbReference type="CDD" id="cd16278">
    <property type="entry name" value="metallo-hydrolase-like_MBL-fold"/>
    <property type="match status" value="1"/>
</dbReference>
<dbReference type="Pfam" id="PF17778">
    <property type="entry name" value="WHD_BLACT"/>
    <property type="match status" value="1"/>
</dbReference>
<protein>
    <submittedName>
        <fullName evidence="2">Hydroxyacylglutathione hydrolase</fullName>
        <ecNumber evidence="2">3.1.2.6</ecNumber>
    </submittedName>
</protein>
<dbReference type="EMBL" id="CAKLPX010000001">
    <property type="protein sequence ID" value="CAH0991272.1"/>
    <property type="molecule type" value="Genomic_DNA"/>
</dbReference>
<feature type="domain" description="Metallo-beta-lactamase" evidence="1">
    <location>
        <begin position="31"/>
        <end position="196"/>
    </location>
</feature>
<dbReference type="InterPro" id="IPR001279">
    <property type="entry name" value="Metallo-B-lactamas"/>
</dbReference>
<keyword evidence="2" id="KW-0378">Hydrolase</keyword>
<dbReference type="EC" id="3.1.2.6" evidence="2"/>
<dbReference type="GO" id="GO:0004416">
    <property type="term" value="F:hydroxyacylglutathione hydrolase activity"/>
    <property type="evidence" value="ECO:0007669"/>
    <property type="project" value="UniProtKB-EC"/>
</dbReference>
<name>A0ABM9ADI4_9GAMM</name>